<evidence type="ECO:0000313" key="10">
    <source>
        <dbReference type="Proteomes" id="UP000019028"/>
    </source>
</evidence>
<dbReference type="EMBL" id="JX444569">
    <property type="protein sequence ID" value="AFW03688.1"/>
    <property type="molecule type" value="Genomic_DNA"/>
</dbReference>
<evidence type="ECO:0000256" key="3">
    <source>
        <dbReference type="ARBA" id="ARBA00022801"/>
    </source>
</evidence>
<reference evidence="9 10" key="2">
    <citation type="journal article" date="2014" name="Genome Biol. Evol.">
        <title>Genome degeneration and adaptation in a nascent stage of symbiosis.</title>
        <authorList>
            <person name="Oakeson K.F."/>
            <person name="Gil R."/>
            <person name="Clayton A.L."/>
            <person name="Dunn D.M."/>
            <person name="von Niederhausern A.C."/>
            <person name="Hamil C."/>
            <person name="Aoyagi A."/>
            <person name="Duval B."/>
            <person name="Baca A."/>
            <person name="Silva F.J."/>
            <person name="Vallier A."/>
            <person name="Jackson D.G."/>
            <person name="Latorre A."/>
            <person name="Weiss R.B."/>
            <person name="Heddi A."/>
            <person name="Moya A."/>
            <person name="Dale C."/>
        </authorList>
    </citation>
    <scope>NUCLEOTIDE SEQUENCE [LARGE SCALE GENOMIC DNA]</scope>
    <source>
        <strain evidence="9 10">HS1</strain>
    </source>
</reference>
<accession>K7STR9</accession>
<keyword evidence="2 7" id="KW-0719">Serine esterase</keyword>
<name>K7STR9_9GAMM</name>
<dbReference type="Pfam" id="PF00756">
    <property type="entry name" value="Esterase"/>
    <property type="match status" value="1"/>
</dbReference>
<dbReference type="FunFam" id="3.40.50.1820:FF:000002">
    <property type="entry name" value="S-formylglutathione hydrolase"/>
    <property type="match status" value="1"/>
</dbReference>
<dbReference type="RefSeq" id="WP_025421613.1">
    <property type="nucleotide sequence ID" value="NZ_CP006569.1"/>
</dbReference>
<dbReference type="OrthoDB" id="9782200at2"/>
<dbReference type="PATRIC" id="fig|1239307.3.peg.1538"/>
<dbReference type="EC" id="3.1.2.12" evidence="5 7"/>
<proteinExistence type="inferred from homology"/>
<dbReference type="AlphaFoldDB" id="K7STR9"/>
<dbReference type="InterPro" id="IPR000801">
    <property type="entry name" value="Esterase-like"/>
</dbReference>
<evidence type="ECO:0000313" key="8">
    <source>
        <dbReference type="EMBL" id="AFW03688.1"/>
    </source>
</evidence>
<evidence type="ECO:0000256" key="4">
    <source>
        <dbReference type="ARBA" id="ARBA00047590"/>
    </source>
</evidence>
<dbReference type="HOGENOM" id="CLU_056472_0_0_6"/>
<dbReference type="NCBIfam" id="TIGR02821">
    <property type="entry name" value="fghA_ester_D"/>
    <property type="match status" value="1"/>
</dbReference>
<evidence type="ECO:0000256" key="2">
    <source>
        <dbReference type="ARBA" id="ARBA00022487"/>
    </source>
</evidence>
<dbReference type="GO" id="GO:0005829">
    <property type="term" value="C:cytosol"/>
    <property type="evidence" value="ECO:0007669"/>
    <property type="project" value="TreeGrafter"/>
</dbReference>
<reference evidence="8" key="3">
    <citation type="journal article" date="2015" name="Int. J. Syst. Evol. Microbiol.">
        <title>Phenotypic characterization of Sodalis praecaptivus sp. nov., a close non-insect-associated member of the Sodalis-allied lineage of insect endosymbionts.</title>
        <authorList>
            <person name="Chari A."/>
            <person name="Oakeson K.F."/>
            <person name="Enomoto S."/>
            <person name="Jackson D.G."/>
            <person name="Fisher M.A."/>
            <person name="Dale C."/>
        </authorList>
    </citation>
    <scope>NUCLEOTIDE SEQUENCE</scope>
    <source>
        <strain evidence="8">HS</strain>
    </source>
</reference>
<dbReference type="GO" id="GO:0018738">
    <property type="term" value="F:S-formylglutathione hydrolase activity"/>
    <property type="evidence" value="ECO:0007669"/>
    <property type="project" value="UniProtKB-UniRule"/>
</dbReference>
<dbReference type="GO" id="GO:0052689">
    <property type="term" value="F:carboxylic ester hydrolase activity"/>
    <property type="evidence" value="ECO:0007669"/>
    <property type="project" value="UniProtKB-KW"/>
</dbReference>
<dbReference type="SUPFAM" id="SSF53474">
    <property type="entry name" value="alpha/beta-Hydrolases"/>
    <property type="match status" value="1"/>
</dbReference>
<feature type="active site" description="Charge relay system" evidence="6">
    <location>
        <position position="150"/>
    </location>
</feature>
<organism evidence="8">
    <name type="scientific">Sodalis praecaptivus</name>
    <dbReference type="NCBI Taxonomy" id="1239307"/>
    <lineage>
        <taxon>Bacteria</taxon>
        <taxon>Pseudomonadati</taxon>
        <taxon>Pseudomonadota</taxon>
        <taxon>Gammaproteobacteria</taxon>
        <taxon>Enterobacterales</taxon>
        <taxon>Bruguierivoracaceae</taxon>
        <taxon>Sodalis</taxon>
    </lineage>
</organism>
<dbReference type="GO" id="GO:0046294">
    <property type="term" value="P:formaldehyde catabolic process"/>
    <property type="evidence" value="ECO:0007669"/>
    <property type="project" value="InterPro"/>
</dbReference>
<evidence type="ECO:0000256" key="7">
    <source>
        <dbReference type="RuleBase" id="RU363068"/>
    </source>
</evidence>
<keyword evidence="3 7" id="KW-0378">Hydrolase</keyword>
<feature type="active site" description="Charge relay system" evidence="6">
    <location>
        <position position="260"/>
    </location>
</feature>
<dbReference type="Gene3D" id="3.40.50.1820">
    <property type="entry name" value="alpha/beta hydrolase"/>
    <property type="match status" value="1"/>
</dbReference>
<dbReference type="PANTHER" id="PTHR10061">
    <property type="entry name" value="S-FORMYLGLUTATHIONE HYDROLASE"/>
    <property type="match status" value="1"/>
</dbReference>
<evidence type="ECO:0000313" key="9">
    <source>
        <dbReference type="EMBL" id="AHF76481.1"/>
    </source>
</evidence>
<dbReference type="InterPro" id="IPR014186">
    <property type="entry name" value="S-formylglutathione_hydrol"/>
</dbReference>
<comment type="catalytic activity">
    <reaction evidence="4 7">
        <text>S-formylglutathione + H2O = formate + glutathione + H(+)</text>
        <dbReference type="Rhea" id="RHEA:14961"/>
        <dbReference type="ChEBI" id="CHEBI:15377"/>
        <dbReference type="ChEBI" id="CHEBI:15378"/>
        <dbReference type="ChEBI" id="CHEBI:15740"/>
        <dbReference type="ChEBI" id="CHEBI:57688"/>
        <dbReference type="ChEBI" id="CHEBI:57925"/>
        <dbReference type="EC" id="3.1.2.12"/>
    </reaction>
</comment>
<sequence length="282" mass="31741">MSASVERIAAHRLHGGWQYRYRHPSQATGVPMTYSVFVPPEAADKRPPQVIFWLSGLTCNDENFTTKAGAQRLAAELNLLLVMPDTSPRGEAVADDEAYDLGQGAGFYLNATIPPWSSHYRMFDYLSDELPALIRQQFRTGDRQSIMGHSMGGHGALLMALRHPGRYCSASAFAPIVNPSEVPWGRKAFGEYLGQDEAQWRQWDSCRLLAGDDVQPLPVLIDQGDADPFLPEQLQPEKWAALARQRQWPLTLRIQPGYDHSYFFIASFIDDHLRFHAGYLHA</sequence>
<dbReference type="EMBL" id="CP006569">
    <property type="protein sequence ID" value="AHF76481.1"/>
    <property type="molecule type" value="Genomic_DNA"/>
</dbReference>
<dbReference type="KEGG" id="sod:Sant_1423"/>
<keyword evidence="10" id="KW-1185">Reference proteome</keyword>
<comment type="similarity">
    <text evidence="1 7">Belongs to the esterase D family.</text>
</comment>
<protein>
    <recommendedName>
        <fullName evidence="5 7">S-formylglutathione hydrolase</fullName>
        <ecNumber evidence="5 7">3.1.2.12</ecNumber>
    </recommendedName>
</protein>
<gene>
    <name evidence="9" type="ORF">Sant_1423</name>
</gene>
<dbReference type="Proteomes" id="UP000019028">
    <property type="component" value="Chromosome"/>
</dbReference>
<evidence type="ECO:0000256" key="1">
    <source>
        <dbReference type="ARBA" id="ARBA00005622"/>
    </source>
</evidence>
<reference evidence="8" key="1">
    <citation type="submission" date="2012-07" db="EMBL/GenBank/DDBJ databases">
        <title>A Novel Human-Wound Derived Bacterium Provides Insights into the Evolutionary Origins of Mutualistic Insect-Bacterial Symbioses.</title>
        <authorList>
            <person name="Clayton A.L."/>
            <person name="Oakeson K.F."/>
            <person name="Gutin M."/>
            <person name="Pontes A."/>
            <person name="Dunn D.M."/>
            <person name="von Niederhausern A.C."/>
            <person name="Weiss R.B."/>
            <person name="Fisher M."/>
            <person name="Dale C."/>
        </authorList>
    </citation>
    <scope>NUCLEOTIDE SEQUENCE</scope>
    <source>
        <strain evidence="8">HS</strain>
    </source>
</reference>
<feature type="active site" description="Charge relay system" evidence="6">
    <location>
        <position position="227"/>
    </location>
</feature>
<comment type="function">
    <text evidence="7">Serine hydrolase involved in the detoxification of formaldehyde.</text>
</comment>
<dbReference type="PANTHER" id="PTHR10061:SF1">
    <property type="entry name" value="S-FORMYLGLUTATHIONE HYDROLASE YEIG"/>
    <property type="match status" value="1"/>
</dbReference>
<evidence type="ECO:0000256" key="6">
    <source>
        <dbReference type="PIRSR" id="PIRSR614186-1"/>
    </source>
</evidence>
<dbReference type="InterPro" id="IPR029058">
    <property type="entry name" value="AB_hydrolase_fold"/>
</dbReference>
<evidence type="ECO:0000256" key="5">
    <source>
        <dbReference type="NCBIfam" id="TIGR02821"/>
    </source>
</evidence>